<evidence type="ECO:0000313" key="1">
    <source>
        <dbReference type="EMBL" id="MFD2567664.1"/>
    </source>
</evidence>
<organism evidence="1 2">
    <name type="scientific">Pseudotenacibaculum haliotis</name>
    <dbReference type="NCBI Taxonomy" id="1862138"/>
    <lineage>
        <taxon>Bacteria</taxon>
        <taxon>Pseudomonadati</taxon>
        <taxon>Bacteroidota</taxon>
        <taxon>Flavobacteriia</taxon>
        <taxon>Flavobacteriales</taxon>
        <taxon>Flavobacteriaceae</taxon>
        <taxon>Pseudotenacibaculum</taxon>
    </lineage>
</organism>
<reference evidence="2" key="1">
    <citation type="journal article" date="2019" name="Int. J. Syst. Evol. Microbiol.">
        <title>The Global Catalogue of Microorganisms (GCM) 10K type strain sequencing project: providing services to taxonomists for standard genome sequencing and annotation.</title>
        <authorList>
            <consortium name="The Broad Institute Genomics Platform"/>
            <consortium name="The Broad Institute Genome Sequencing Center for Infectious Disease"/>
            <person name="Wu L."/>
            <person name="Ma J."/>
        </authorList>
    </citation>
    <scope>NUCLEOTIDE SEQUENCE [LARGE SCALE GENOMIC DNA]</scope>
    <source>
        <strain evidence="2">KCTC 52127</strain>
    </source>
</reference>
<evidence type="ECO:0000313" key="2">
    <source>
        <dbReference type="Proteomes" id="UP001597508"/>
    </source>
</evidence>
<dbReference type="Proteomes" id="UP001597508">
    <property type="component" value="Unassembled WGS sequence"/>
</dbReference>
<gene>
    <name evidence="1" type="ORF">ACFSRZ_09790</name>
</gene>
<dbReference type="EMBL" id="JBHULH010000004">
    <property type="protein sequence ID" value="MFD2567664.1"/>
    <property type="molecule type" value="Genomic_DNA"/>
</dbReference>
<dbReference type="RefSeq" id="WP_379666374.1">
    <property type="nucleotide sequence ID" value="NZ_JBHULH010000004.1"/>
</dbReference>
<comment type="caution">
    <text evidence="1">The sequence shown here is derived from an EMBL/GenBank/DDBJ whole genome shotgun (WGS) entry which is preliminary data.</text>
</comment>
<proteinExistence type="predicted"/>
<keyword evidence="2" id="KW-1185">Reference proteome</keyword>
<sequence length="362" mass="41658">MDVNSVQHITQKKIRNFLVFFCLFLLLSCTKEPMFQHSLIYENNQAISLMFTGTKEANSYAIRLKGKSYNVLGDYQKEGNDIQFTPVIAFTRGESYEILLDEKVIQEFLVPKDMEAERPRLLSFYPKLDTVPENLLKMYLVFSKPMQQSQSTLDFIKVFNTTTSEEVQIFLPLENELWNADRTELTLWLDPGRIKKDLIPNKELGIPIKQGNNYEIVVENTLTDQEGIELGKPYVKRFSVAGRDIQKPNVKQWELTIPSGKSKEALGITFNDFLDAQLIEETISVVDANQQQIKGSFLIPKKGNNVLFIPENVWNRGKYQVLISGYLEDLAGNNLNRLFDEDLQSKKEKVLGSLNLLHFEIE</sequence>
<protein>
    <submittedName>
        <fullName evidence="1">Ig-like domain-containing protein</fullName>
    </submittedName>
</protein>
<accession>A0ABW5LTW0</accession>
<name>A0ABW5LTW0_9FLAO</name>